<evidence type="ECO:0000313" key="2">
    <source>
        <dbReference type="EMBL" id="KAG5651951.1"/>
    </source>
</evidence>
<sequence length="1095" mass="119907">MIPLTNNSEFEIHGKRFRFTYPPKELRAALHATPARPPKRTPRLSMIQSTQVFSPRPSADPRENLRILKSPLKNVFKSPHKTGLSTPLRKNLFPVSSKYIYQSPAKPMRVAAPVEEDNDVEDGDEEESIVLVDGNHPRVVEDDKDLVILEDVVVEPEPEPEPEPPAPQLLAPPQTPARKRSLSRNSLHRAVLIRSAQRAVLKAEREERQREEEEEEEMEVLDAVASDPISGSDEELPMDEENEYEEQEVALAGASDEDKNSDDDDDDETPGKQKQKLTWRKSFERLWPFRSSSTGPNEDEEQEEDSEEDEQDTPIESEAEEQEENDDLQTPLPPQQTPARRPLGSFMTPQVYPRSKVSAASKRPDEQAMQGGRLSLGGGEARRVVRSDQVWKVRDIVVPDTPAAAPPANIASNKNMFAVPATASPIRQTARKVIDEEERKAIQERRRSAVRETEKFFPGGVPGMGSPNKPLGWSPAKTSSTHGSSTGTTSTAVSPNKPSMASRLTREDEHEEEADEALDTRSLLERMKETVEGMKRRRSLAPPTTLFQGETQATPTLEMNMGLTSRPVSPSKTATITMMGVTEEEEEIEQDKEQNEPVVPGLHAEQEVVKGVSEEPAFALLRARALEELRAKEEITHVDETIVPGVEDVPMDVDPVENLVEDVPILPDENLEADMEVAHPILAAETDIPMEEAEELAVSESEVEEPRIEEKEDLVVSEPEVEVPGVQEPEVDESEPGEPEVEHSTPEVPEQDTRAAVKSKLKAPPRRTRTKPADEDGTSEKIELPAAVRRGRRTATPVEEAEPPAPVRAPVKRTLTRKATTVEAEETPAAGPARGGRKAVTTPEDGGKKAAPARKTRKPAATVADSAEDAPAPVRRVRKAAVPVEAPENDEDTPEPPRRGRAPRTATTAIPVRKPAARSKAGAEESPGAAVASGSGGARRGTKAKPIQVDEDADPLDSIDVEEDPGPPKARGRKKVIKEEEVVKEESIETPAIAGPAKTKAKPTLKTPAVRARPAAKKTPVTAPPAVNKENAPGAEEASEESVKVRVSRTTRKTASGAAPTKTTKVKQEEEEETVAEPEAPRGRVMRATRARTRT</sequence>
<feature type="compositionally biased region" description="Low complexity" evidence="1">
    <location>
        <begin position="989"/>
        <end position="1009"/>
    </location>
</feature>
<feature type="compositionally biased region" description="Acidic residues" evidence="1">
    <location>
        <begin position="688"/>
        <end position="703"/>
    </location>
</feature>
<feature type="region of interest" description="Disordered" evidence="1">
    <location>
        <begin position="151"/>
        <end position="382"/>
    </location>
</feature>
<reference evidence="2" key="1">
    <citation type="submission" date="2021-02" db="EMBL/GenBank/DDBJ databases">
        <authorList>
            <person name="Nieuwenhuis M."/>
            <person name="Van De Peppel L.J.J."/>
        </authorList>
    </citation>
    <scope>NUCLEOTIDE SEQUENCE</scope>
    <source>
        <strain evidence="2">D49</strain>
    </source>
</reference>
<name>A0A9P7GL01_9AGAR</name>
<feature type="compositionally biased region" description="Basic and acidic residues" evidence="1">
    <location>
        <begin position="704"/>
        <end position="714"/>
    </location>
</feature>
<feature type="compositionally biased region" description="Low complexity" evidence="1">
    <location>
        <begin position="817"/>
        <end position="832"/>
    </location>
</feature>
<feature type="compositionally biased region" description="Basic and acidic residues" evidence="1">
    <location>
        <begin position="201"/>
        <end position="211"/>
    </location>
</feature>
<feature type="compositionally biased region" description="Acidic residues" evidence="1">
    <location>
        <begin position="232"/>
        <end position="248"/>
    </location>
</feature>
<feature type="compositionally biased region" description="Basic and acidic residues" evidence="1">
    <location>
        <begin position="440"/>
        <end position="455"/>
    </location>
</feature>
<feature type="compositionally biased region" description="Low complexity" evidence="1">
    <location>
        <begin position="1017"/>
        <end position="1027"/>
    </location>
</feature>
<feature type="compositionally biased region" description="Basic and acidic residues" evidence="1">
    <location>
        <begin position="771"/>
        <end position="783"/>
    </location>
</feature>
<accession>A0A9P7GL01</accession>
<comment type="caution">
    <text evidence="2">The sequence shown here is derived from an EMBL/GenBank/DDBJ whole genome shotgun (WGS) entry which is preliminary data.</text>
</comment>
<gene>
    <name evidence="2" type="ORF">H0H81_006835</name>
</gene>
<feature type="compositionally biased region" description="Basic and acidic residues" evidence="1">
    <location>
        <begin position="977"/>
        <end position="987"/>
    </location>
</feature>
<protein>
    <submittedName>
        <fullName evidence="2">Uncharacterized protein</fullName>
    </submittedName>
</protein>
<feature type="compositionally biased region" description="Acidic residues" evidence="1">
    <location>
        <begin position="297"/>
        <end position="327"/>
    </location>
</feature>
<feature type="compositionally biased region" description="Basic and acidic residues" evidence="1">
    <location>
        <begin position="518"/>
        <end position="534"/>
    </location>
</feature>
<feature type="region of interest" description="Disordered" evidence="1">
    <location>
        <begin position="687"/>
        <end position="1095"/>
    </location>
</feature>
<reference evidence="2" key="2">
    <citation type="submission" date="2021-10" db="EMBL/GenBank/DDBJ databases">
        <title>Phylogenomics reveals ancestral predisposition of the termite-cultivated fungus Termitomyces towards a domesticated lifestyle.</title>
        <authorList>
            <person name="Auxier B."/>
            <person name="Grum-Grzhimaylo A."/>
            <person name="Cardenas M.E."/>
            <person name="Lodge J.D."/>
            <person name="Laessoe T."/>
            <person name="Pedersen O."/>
            <person name="Smith M.E."/>
            <person name="Kuyper T.W."/>
            <person name="Franco-Molano E.A."/>
            <person name="Baroni T.J."/>
            <person name="Aanen D.K."/>
        </authorList>
    </citation>
    <scope>NUCLEOTIDE SEQUENCE</scope>
    <source>
        <strain evidence="2">D49</strain>
    </source>
</reference>
<feature type="compositionally biased region" description="Acidic residues" evidence="1">
    <location>
        <begin position="259"/>
        <end position="268"/>
    </location>
</feature>
<evidence type="ECO:0000313" key="3">
    <source>
        <dbReference type="Proteomes" id="UP000717328"/>
    </source>
</evidence>
<keyword evidence="3" id="KW-1185">Reference proteome</keyword>
<feature type="compositionally biased region" description="Low complexity" evidence="1">
    <location>
        <begin position="716"/>
        <end position="728"/>
    </location>
</feature>
<feature type="compositionally biased region" description="Acidic residues" evidence="1">
    <location>
        <begin position="949"/>
        <end position="965"/>
    </location>
</feature>
<feature type="compositionally biased region" description="Polar residues" evidence="1">
    <location>
        <begin position="545"/>
        <end position="554"/>
    </location>
</feature>
<feature type="compositionally biased region" description="Basic and acidic residues" evidence="1">
    <location>
        <begin position="740"/>
        <end position="755"/>
    </location>
</feature>
<dbReference type="EMBL" id="JABCKI010000179">
    <property type="protein sequence ID" value="KAG5651951.1"/>
    <property type="molecule type" value="Genomic_DNA"/>
</dbReference>
<dbReference type="OrthoDB" id="6288785at2759"/>
<feature type="compositionally biased region" description="Low complexity" evidence="1">
    <location>
        <begin position="870"/>
        <end position="886"/>
    </location>
</feature>
<feature type="region of interest" description="Disordered" evidence="1">
    <location>
        <begin position="440"/>
        <end position="554"/>
    </location>
</feature>
<organism evidence="2 3">
    <name type="scientific">Sphagnurus paluster</name>
    <dbReference type="NCBI Taxonomy" id="117069"/>
    <lineage>
        <taxon>Eukaryota</taxon>
        <taxon>Fungi</taxon>
        <taxon>Dikarya</taxon>
        <taxon>Basidiomycota</taxon>
        <taxon>Agaricomycotina</taxon>
        <taxon>Agaricomycetes</taxon>
        <taxon>Agaricomycetidae</taxon>
        <taxon>Agaricales</taxon>
        <taxon>Tricholomatineae</taxon>
        <taxon>Lyophyllaceae</taxon>
        <taxon>Sphagnurus</taxon>
    </lineage>
</organism>
<feature type="compositionally biased region" description="Low complexity" evidence="1">
    <location>
        <begin position="924"/>
        <end position="933"/>
    </location>
</feature>
<feature type="compositionally biased region" description="Low complexity" evidence="1">
    <location>
        <begin position="478"/>
        <end position="491"/>
    </location>
</feature>
<feature type="compositionally biased region" description="Acidic residues" evidence="1">
    <location>
        <begin position="729"/>
        <end position="739"/>
    </location>
</feature>
<dbReference type="Proteomes" id="UP000717328">
    <property type="component" value="Unassembled WGS sequence"/>
</dbReference>
<feature type="compositionally biased region" description="Basic residues" evidence="1">
    <location>
        <begin position="1084"/>
        <end position="1095"/>
    </location>
</feature>
<proteinExistence type="predicted"/>
<feature type="compositionally biased region" description="Acidic residues" evidence="1">
    <location>
        <begin position="152"/>
        <end position="162"/>
    </location>
</feature>
<feature type="region of interest" description="Disordered" evidence="1">
    <location>
        <begin position="31"/>
        <end position="62"/>
    </location>
</feature>
<dbReference type="AlphaFoldDB" id="A0A9P7GL01"/>
<evidence type="ECO:0000256" key="1">
    <source>
        <dbReference type="SAM" id="MobiDB-lite"/>
    </source>
</evidence>
<feature type="compositionally biased region" description="Basic residues" evidence="1">
    <location>
        <begin position="757"/>
        <end position="770"/>
    </location>
</feature>